<comment type="caution">
    <text evidence="5">The sequence shown here is derived from an EMBL/GenBank/DDBJ whole genome shotgun (WGS) entry which is preliminary data.</text>
</comment>
<dbReference type="GO" id="GO:0006950">
    <property type="term" value="P:response to stress"/>
    <property type="evidence" value="ECO:0007669"/>
    <property type="project" value="TreeGrafter"/>
</dbReference>
<dbReference type="GO" id="GO:0003700">
    <property type="term" value="F:DNA-binding transcription factor activity"/>
    <property type="evidence" value="ECO:0007669"/>
    <property type="project" value="InterPro"/>
</dbReference>
<evidence type="ECO:0000313" key="6">
    <source>
        <dbReference type="Proteomes" id="UP000318102"/>
    </source>
</evidence>
<keyword evidence="2" id="KW-0238">DNA-binding</keyword>
<dbReference type="InterPro" id="IPR000835">
    <property type="entry name" value="HTH_MarR-typ"/>
</dbReference>
<evidence type="ECO:0000256" key="1">
    <source>
        <dbReference type="ARBA" id="ARBA00023015"/>
    </source>
</evidence>
<gene>
    <name evidence="5" type="ORF">FPZ44_10830</name>
</gene>
<dbReference type="PANTHER" id="PTHR33164">
    <property type="entry name" value="TRANSCRIPTIONAL REGULATOR, MARR FAMILY"/>
    <property type="match status" value="1"/>
</dbReference>
<dbReference type="AlphaFoldDB" id="A0A559J0U2"/>
<protein>
    <submittedName>
        <fullName evidence="5">MarR family transcriptional regulator</fullName>
    </submittedName>
</protein>
<dbReference type="InterPro" id="IPR039422">
    <property type="entry name" value="MarR/SlyA-like"/>
</dbReference>
<dbReference type="OrthoDB" id="2575373at2"/>
<keyword evidence="1" id="KW-0805">Transcription regulation</keyword>
<dbReference type="InterPro" id="IPR023187">
    <property type="entry name" value="Tscrpt_reg_MarR-type_CS"/>
</dbReference>
<sequence length="204" mass="22231">MIFDPNQRQNNRSARISMALFRMTQAIKKMTQLESDAAGFTPIQIQALLFCLHTRSDAATVGNFAHAIGTTHVTAVKVINGLVQKELINKAAKLEDRRVTLLQLTSEGQLAAAKLEQWGQSLEDLLLTIPEETLASLELGLGSVIAAMQQEGHVVVAEPCLGCIHFHPNAREGSEPHYCGLVQKHLSNEASLKECPEHTSSEGV</sequence>
<dbReference type="InterPro" id="IPR036388">
    <property type="entry name" value="WH-like_DNA-bd_sf"/>
</dbReference>
<evidence type="ECO:0000256" key="3">
    <source>
        <dbReference type="ARBA" id="ARBA00023163"/>
    </source>
</evidence>
<keyword evidence="3" id="KW-0804">Transcription</keyword>
<dbReference type="PROSITE" id="PS50995">
    <property type="entry name" value="HTH_MARR_2"/>
    <property type="match status" value="1"/>
</dbReference>
<dbReference type="GO" id="GO:0003677">
    <property type="term" value="F:DNA binding"/>
    <property type="evidence" value="ECO:0007669"/>
    <property type="project" value="UniProtKB-KW"/>
</dbReference>
<evidence type="ECO:0000259" key="4">
    <source>
        <dbReference type="PROSITE" id="PS50995"/>
    </source>
</evidence>
<keyword evidence="6" id="KW-1185">Reference proteome</keyword>
<accession>A0A559J0U2</accession>
<name>A0A559J0U2_9BACL</name>
<proteinExistence type="predicted"/>
<dbReference type="Gene3D" id="1.10.10.10">
    <property type="entry name" value="Winged helix-like DNA-binding domain superfamily/Winged helix DNA-binding domain"/>
    <property type="match status" value="1"/>
</dbReference>
<dbReference type="RefSeq" id="WP_144991790.1">
    <property type="nucleotide sequence ID" value="NZ_VNJK01000001.1"/>
</dbReference>
<dbReference type="SMART" id="SM00347">
    <property type="entry name" value="HTH_MARR"/>
    <property type="match status" value="1"/>
</dbReference>
<evidence type="ECO:0000256" key="2">
    <source>
        <dbReference type="ARBA" id="ARBA00023125"/>
    </source>
</evidence>
<dbReference type="InterPro" id="IPR036390">
    <property type="entry name" value="WH_DNA-bd_sf"/>
</dbReference>
<dbReference type="SUPFAM" id="SSF46785">
    <property type="entry name" value="Winged helix' DNA-binding domain"/>
    <property type="match status" value="1"/>
</dbReference>
<dbReference type="Proteomes" id="UP000318102">
    <property type="component" value="Unassembled WGS sequence"/>
</dbReference>
<organism evidence="5 6">
    <name type="scientific">Paenibacillus agilis</name>
    <dbReference type="NCBI Taxonomy" id="3020863"/>
    <lineage>
        <taxon>Bacteria</taxon>
        <taxon>Bacillati</taxon>
        <taxon>Bacillota</taxon>
        <taxon>Bacilli</taxon>
        <taxon>Bacillales</taxon>
        <taxon>Paenibacillaceae</taxon>
        <taxon>Paenibacillus</taxon>
    </lineage>
</organism>
<dbReference type="EMBL" id="VNJK01000001">
    <property type="protein sequence ID" value="TVX93505.1"/>
    <property type="molecule type" value="Genomic_DNA"/>
</dbReference>
<feature type="domain" description="HTH marR-type" evidence="4">
    <location>
        <begin position="13"/>
        <end position="146"/>
    </location>
</feature>
<dbReference type="PANTHER" id="PTHR33164:SF43">
    <property type="entry name" value="HTH-TYPE TRANSCRIPTIONAL REPRESSOR YETL"/>
    <property type="match status" value="1"/>
</dbReference>
<reference evidence="5 6" key="1">
    <citation type="submission" date="2019-07" db="EMBL/GenBank/DDBJ databases">
        <authorList>
            <person name="Kim J."/>
        </authorList>
    </citation>
    <scope>NUCLEOTIDE SEQUENCE [LARGE SCALE GENOMIC DNA]</scope>
    <source>
        <strain evidence="5 6">N4</strain>
    </source>
</reference>
<evidence type="ECO:0000313" key="5">
    <source>
        <dbReference type="EMBL" id="TVX93505.1"/>
    </source>
</evidence>
<dbReference type="PROSITE" id="PS01117">
    <property type="entry name" value="HTH_MARR_1"/>
    <property type="match status" value="1"/>
</dbReference>